<protein>
    <recommendedName>
        <fullName evidence="13">Uracil phosphoribosyltransferase</fullName>
        <ecNumber evidence="4">2.4.2.9</ecNumber>
    </recommendedName>
    <alternativeName>
        <fullName evidence="10">UMP pyrophosphorylase</fullName>
    </alternativeName>
    <alternativeName>
        <fullName evidence="14">UPRTase</fullName>
    </alternativeName>
</protein>
<comment type="function">
    <text evidence="12">Catalyzes the conversion of uracil and 5-phospho-alpha-D-ribose 1-diphosphate (PRPP) to UMP and diphosphate.</text>
</comment>
<gene>
    <name evidence="16" type="ORF">DRW42_15105</name>
</gene>
<dbReference type="NCBIfam" id="NF001097">
    <property type="entry name" value="PRK00129.1"/>
    <property type="match status" value="1"/>
</dbReference>
<evidence type="ECO:0000256" key="8">
    <source>
        <dbReference type="ARBA" id="ARBA00022741"/>
    </source>
</evidence>
<evidence type="ECO:0000256" key="12">
    <source>
        <dbReference type="ARBA" id="ARBA00056901"/>
    </source>
</evidence>
<dbReference type="RefSeq" id="WP_113949665.1">
    <property type="nucleotide sequence ID" value="NZ_QNQU01000012.1"/>
</dbReference>
<evidence type="ECO:0000256" key="11">
    <source>
        <dbReference type="ARBA" id="ARBA00052919"/>
    </source>
</evidence>
<evidence type="ECO:0000256" key="7">
    <source>
        <dbReference type="ARBA" id="ARBA00022679"/>
    </source>
</evidence>
<dbReference type="GO" id="GO:0004845">
    <property type="term" value="F:uracil phosphoribosyltransferase activity"/>
    <property type="evidence" value="ECO:0007669"/>
    <property type="project" value="UniProtKB-EC"/>
</dbReference>
<dbReference type="CDD" id="cd06223">
    <property type="entry name" value="PRTases_typeI"/>
    <property type="match status" value="1"/>
</dbReference>
<dbReference type="AlphaFoldDB" id="A0A366KW16"/>
<keyword evidence="17" id="KW-1185">Reference proteome</keyword>
<evidence type="ECO:0000256" key="2">
    <source>
        <dbReference type="ARBA" id="ARBA00005180"/>
    </source>
</evidence>
<dbReference type="GO" id="GO:0005525">
    <property type="term" value="F:GTP binding"/>
    <property type="evidence" value="ECO:0007669"/>
    <property type="project" value="UniProtKB-KW"/>
</dbReference>
<dbReference type="Proteomes" id="UP000252081">
    <property type="component" value="Unassembled WGS sequence"/>
</dbReference>
<evidence type="ECO:0000256" key="5">
    <source>
        <dbReference type="ARBA" id="ARBA00022533"/>
    </source>
</evidence>
<keyword evidence="8" id="KW-0547">Nucleotide-binding</keyword>
<dbReference type="EC" id="2.4.2.9" evidence="4"/>
<comment type="pathway">
    <text evidence="2">Pyrimidine metabolism; UMP biosynthesis via salvage pathway; UMP from uracil: step 1/1.</text>
</comment>
<comment type="caution">
    <text evidence="16">The sequence shown here is derived from an EMBL/GenBank/DDBJ whole genome shotgun (WGS) entry which is preliminary data.</text>
</comment>
<evidence type="ECO:0000256" key="10">
    <source>
        <dbReference type="ARBA" id="ARBA00031082"/>
    </source>
</evidence>
<evidence type="ECO:0000313" key="16">
    <source>
        <dbReference type="EMBL" id="RBQ05826.1"/>
    </source>
</evidence>
<comment type="cofactor">
    <cofactor evidence="1">
        <name>Mg(2+)</name>
        <dbReference type="ChEBI" id="CHEBI:18420"/>
    </cofactor>
</comment>
<evidence type="ECO:0000259" key="15">
    <source>
        <dbReference type="Pfam" id="PF14681"/>
    </source>
</evidence>
<proteinExistence type="inferred from homology"/>
<feature type="domain" description="Phosphoribosyltransferase" evidence="15">
    <location>
        <begin position="10"/>
        <end position="211"/>
    </location>
</feature>
<evidence type="ECO:0000256" key="14">
    <source>
        <dbReference type="ARBA" id="ARBA00079807"/>
    </source>
</evidence>
<name>A0A366KW16_9SPHI</name>
<dbReference type="InterPro" id="IPR029057">
    <property type="entry name" value="PRTase-like"/>
</dbReference>
<dbReference type="Gene3D" id="3.40.50.2020">
    <property type="match status" value="1"/>
</dbReference>
<evidence type="ECO:0000313" key="17">
    <source>
        <dbReference type="Proteomes" id="UP000252081"/>
    </source>
</evidence>
<dbReference type="FunFam" id="3.40.50.2020:FF:000023">
    <property type="entry name" value="Probable uracil phosphoribosyltransferase"/>
    <property type="match status" value="1"/>
</dbReference>
<evidence type="ECO:0000256" key="3">
    <source>
        <dbReference type="ARBA" id="ARBA00009516"/>
    </source>
</evidence>
<organism evidence="16 17">
    <name type="scientific">Pedobacter miscanthi</name>
    <dbReference type="NCBI Taxonomy" id="2259170"/>
    <lineage>
        <taxon>Bacteria</taxon>
        <taxon>Pseudomonadati</taxon>
        <taxon>Bacteroidota</taxon>
        <taxon>Sphingobacteriia</taxon>
        <taxon>Sphingobacteriales</taxon>
        <taxon>Sphingobacteriaceae</taxon>
        <taxon>Pedobacter</taxon>
    </lineage>
</organism>
<comment type="similarity">
    <text evidence="3">Belongs to the UPRTase family.</text>
</comment>
<keyword evidence="7 16" id="KW-0808">Transferase</keyword>
<dbReference type="EMBL" id="QNQU01000012">
    <property type="protein sequence ID" value="RBQ05826.1"/>
    <property type="molecule type" value="Genomic_DNA"/>
</dbReference>
<keyword evidence="9" id="KW-0342">GTP-binding</keyword>
<dbReference type="PANTHER" id="PTHR11608:SF0">
    <property type="entry name" value="BIFUNCTIONAL PROTEIN PYRR"/>
    <property type="match status" value="1"/>
</dbReference>
<dbReference type="PANTHER" id="PTHR11608">
    <property type="entry name" value="BIFUNCTIONAL PROTEIN PYRR"/>
    <property type="match status" value="1"/>
</dbReference>
<evidence type="ECO:0000256" key="1">
    <source>
        <dbReference type="ARBA" id="ARBA00001946"/>
    </source>
</evidence>
<dbReference type="OrthoDB" id="9781675at2"/>
<keyword evidence="5" id="KW-0021">Allosteric enzyme</keyword>
<evidence type="ECO:0000256" key="9">
    <source>
        <dbReference type="ARBA" id="ARBA00023134"/>
    </source>
</evidence>
<dbReference type="InterPro" id="IPR050137">
    <property type="entry name" value="PyrR_bifunctional"/>
</dbReference>
<reference evidence="16 17" key="1">
    <citation type="submission" date="2018-07" db="EMBL/GenBank/DDBJ databases">
        <title>A draft genome of a endophytic bacteria, a new species of Pedobacter.</title>
        <authorList>
            <person name="Zhang Z.D."/>
            <person name="Chen Z.J."/>
        </authorList>
    </citation>
    <scope>NUCLEOTIDE SEQUENCE [LARGE SCALE GENOMIC DNA]</scope>
    <source>
        <strain evidence="16 17">RS10</strain>
    </source>
</reference>
<evidence type="ECO:0000256" key="4">
    <source>
        <dbReference type="ARBA" id="ARBA00011894"/>
    </source>
</evidence>
<dbReference type="InterPro" id="IPR000836">
    <property type="entry name" value="PRTase_dom"/>
</dbReference>
<dbReference type="SUPFAM" id="SSF53271">
    <property type="entry name" value="PRTase-like"/>
    <property type="match status" value="1"/>
</dbReference>
<sequence length="214" mass="23790">MIFDISKTKSVANTFIAELRDENIQKDSMRFRKNLERLGEFFAYEISKSLKYTTKEITTPLGVSSCEILAQQPVLATILRAGLPLQQGLLNIFDRAECCFISAYRKVEKGGDFVIQMDYISTPDLDGKVLIMADPMLATGQSMVMCCKELINRYKIDELHIVAAIASTEGITHVRAHLPKAKIWVGAIDEEMTSKSYIVPGLGDAGDLAYGEKV</sequence>
<accession>A0A366KW16</accession>
<keyword evidence="6 16" id="KW-0328">Glycosyltransferase</keyword>
<comment type="catalytic activity">
    <reaction evidence="11">
        <text>UMP + diphosphate = 5-phospho-alpha-D-ribose 1-diphosphate + uracil</text>
        <dbReference type="Rhea" id="RHEA:13017"/>
        <dbReference type="ChEBI" id="CHEBI:17568"/>
        <dbReference type="ChEBI" id="CHEBI:33019"/>
        <dbReference type="ChEBI" id="CHEBI:57865"/>
        <dbReference type="ChEBI" id="CHEBI:58017"/>
        <dbReference type="EC" id="2.4.2.9"/>
    </reaction>
</comment>
<evidence type="ECO:0000256" key="13">
    <source>
        <dbReference type="ARBA" id="ARBA00072146"/>
    </source>
</evidence>
<evidence type="ECO:0000256" key="6">
    <source>
        <dbReference type="ARBA" id="ARBA00022676"/>
    </source>
</evidence>
<dbReference type="Pfam" id="PF14681">
    <property type="entry name" value="UPRTase"/>
    <property type="match status" value="1"/>
</dbReference>